<name>A0A6I2L1N8_9BURK</name>
<protein>
    <submittedName>
        <fullName evidence="2">Class II aldolase/adducin family protein</fullName>
    </submittedName>
</protein>
<comment type="caution">
    <text evidence="2">The sequence shown here is derived from an EMBL/GenBank/DDBJ whole genome shotgun (WGS) entry which is preliminary data.</text>
</comment>
<dbReference type="InterPro" id="IPR036409">
    <property type="entry name" value="Aldolase_II/adducin_N_sf"/>
</dbReference>
<sequence length="247" mass="27030">MAESATLDKPAAEHKLSEAVLAFAEQTRKQAQIAFDALRSTGSLTAYGTVGFVERVPGEELVVIVNDPGPFRKGEPLVASILGLDGTVYAGNNGGGGNRYLKLFRTHADITTISHVHSPALGAWAQTHRTLPIRYVPVQRFQLIREIPIYIDRRQPEVDYILDQIALNPYNTAILEANGGSTVWGKQGLLKTAEFILLLEEGAKIQIDAEAIGGSRDFGPGVLRQQWKMSPLYEKARELNLLPATDL</sequence>
<reference evidence="2 3" key="1">
    <citation type="submission" date="2019-11" db="EMBL/GenBank/DDBJ databases">
        <title>Novel species isolated from a subtropical stream in China.</title>
        <authorList>
            <person name="Lu H."/>
        </authorList>
    </citation>
    <scope>NUCLEOTIDE SEQUENCE [LARGE SCALE GENOMIC DNA]</scope>
    <source>
        <strain evidence="2 3">FT80W</strain>
    </source>
</reference>
<proteinExistence type="predicted"/>
<accession>A0A6I2L1N8</accession>
<dbReference type="Proteomes" id="UP000433309">
    <property type="component" value="Unassembled WGS sequence"/>
</dbReference>
<dbReference type="SMART" id="SM01007">
    <property type="entry name" value="Aldolase_II"/>
    <property type="match status" value="1"/>
</dbReference>
<dbReference type="Gene3D" id="3.40.225.10">
    <property type="entry name" value="Class II aldolase/adducin N-terminal domain"/>
    <property type="match status" value="1"/>
</dbReference>
<organism evidence="2 3">
    <name type="scientific">Duganella guangzhouensis</name>
    <dbReference type="NCBI Taxonomy" id="2666084"/>
    <lineage>
        <taxon>Bacteria</taxon>
        <taxon>Pseudomonadati</taxon>
        <taxon>Pseudomonadota</taxon>
        <taxon>Betaproteobacteria</taxon>
        <taxon>Burkholderiales</taxon>
        <taxon>Oxalobacteraceae</taxon>
        <taxon>Telluria group</taxon>
        <taxon>Duganella</taxon>
    </lineage>
</organism>
<feature type="domain" description="Class II aldolase/adducin N-terminal" evidence="1">
    <location>
        <begin position="30"/>
        <end position="207"/>
    </location>
</feature>
<gene>
    <name evidence="2" type="ORF">GJ699_11855</name>
</gene>
<evidence type="ECO:0000313" key="2">
    <source>
        <dbReference type="EMBL" id="MRW90684.1"/>
    </source>
</evidence>
<keyword evidence="3" id="KW-1185">Reference proteome</keyword>
<dbReference type="SUPFAM" id="SSF53639">
    <property type="entry name" value="AraD/HMP-PK domain-like"/>
    <property type="match status" value="1"/>
</dbReference>
<dbReference type="RefSeq" id="WP_154376383.1">
    <property type="nucleotide sequence ID" value="NZ_WKJK01000005.1"/>
</dbReference>
<evidence type="ECO:0000259" key="1">
    <source>
        <dbReference type="SMART" id="SM01007"/>
    </source>
</evidence>
<dbReference type="AlphaFoldDB" id="A0A6I2L1N8"/>
<evidence type="ECO:0000313" key="3">
    <source>
        <dbReference type="Proteomes" id="UP000433309"/>
    </source>
</evidence>
<dbReference type="InterPro" id="IPR001303">
    <property type="entry name" value="Aldolase_II/adducin_N"/>
</dbReference>
<dbReference type="EMBL" id="WKJK01000005">
    <property type="protein sequence ID" value="MRW90684.1"/>
    <property type="molecule type" value="Genomic_DNA"/>
</dbReference>
<dbReference type="Pfam" id="PF00596">
    <property type="entry name" value="Aldolase_II"/>
    <property type="match status" value="1"/>
</dbReference>